<dbReference type="EMBL" id="BQNB010013218">
    <property type="protein sequence ID" value="GJT13304.1"/>
    <property type="molecule type" value="Genomic_DNA"/>
</dbReference>
<reference evidence="1" key="1">
    <citation type="journal article" date="2022" name="Int. J. Mol. Sci.">
        <title>Draft Genome of Tanacetum Coccineum: Genomic Comparison of Closely Related Tanacetum-Family Plants.</title>
        <authorList>
            <person name="Yamashiro T."/>
            <person name="Shiraishi A."/>
            <person name="Nakayama K."/>
            <person name="Satake H."/>
        </authorList>
    </citation>
    <scope>NUCLEOTIDE SEQUENCE</scope>
</reference>
<proteinExistence type="predicted"/>
<name>A0ABQ5BIQ2_9ASTR</name>
<comment type="caution">
    <text evidence="1">The sequence shown here is derived from an EMBL/GenBank/DDBJ whole genome shotgun (WGS) entry which is preliminary data.</text>
</comment>
<evidence type="ECO:0000313" key="2">
    <source>
        <dbReference type="Proteomes" id="UP001151760"/>
    </source>
</evidence>
<evidence type="ECO:0000313" key="1">
    <source>
        <dbReference type="EMBL" id="GJT13304.1"/>
    </source>
</evidence>
<dbReference type="Proteomes" id="UP001151760">
    <property type="component" value="Unassembled WGS sequence"/>
</dbReference>
<protein>
    <submittedName>
        <fullName evidence="1">Uncharacterized protein</fullName>
    </submittedName>
</protein>
<accession>A0ABQ5BIQ2</accession>
<reference evidence="1" key="2">
    <citation type="submission" date="2022-01" db="EMBL/GenBank/DDBJ databases">
        <authorList>
            <person name="Yamashiro T."/>
            <person name="Shiraishi A."/>
            <person name="Satake H."/>
            <person name="Nakayama K."/>
        </authorList>
    </citation>
    <scope>NUCLEOTIDE SEQUENCE</scope>
</reference>
<keyword evidence="2" id="KW-1185">Reference proteome</keyword>
<organism evidence="1 2">
    <name type="scientific">Tanacetum coccineum</name>
    <dbReference type="NCBI Taxonomy" id="301880"/>
    <lineage>
        <taxon>Eukaryota</taxon>
        <taxon>Viridiplantae</taxon>
        <taxon>Streptophyta</taxon>
        <taxon>Embryophyta</taxon>
        <taxon>Tracheophyta</taxon>
        <taxon>Spermatophyta</taxon>
        <taxon>Magnoliopsida</taxon>
        <taxon>eudicotyledons</taxon>
        <taxon>Gunneridae</taxon>
        <taxon>Pentapetalae</taxon>
        <taxon>asterids</taxon>
        <taxon>campanulids</taxon>
        <taxon>Asterales</taxon>
        <taxon>Asteraceae</taxon>
        <taxon>Asteroideae</taxon>
        <taxon>Anthemideae</taxon>
        <taxon>Anthemidinae</taxon>
        <taxon>Tanacetum</taxon>
    </lineage>
</organism>
<gene>
    <name evidence="1" type="ORF">Tco_0860346</name>
</gene>
<sequence length="202" mass="22594">MAFDLRPTEDVLPWPGNANMAFDLRPTEDVLPWPGNANMAFDLRPTEDVLPWPGNANMAFDLRPTEDVLPWPGNANMAFDLRPTEDVLPWPGNANMAFDLRPTEDVLPWAGNARRYLRDMHEDNYNGIRISAALVIGTCRVDKGFAAHDVSHCEVNFQMQGGITFASTIPLAKPLCDDVSERCDKGNGRGFRRKQNQKDGPQ</sequence>